<evidence type="ECO:0000313" key="2">
    <source>
        <dbReference type="EMBL" id="KIW36408.1"/>
    </source>
</evidence>
<organism evidence="2 3">
    <name type="scientific">Exophiala oligosperma</name>
    <dbReference type="NCBI Taxonomy" id="215243"/>
    <lineage>
        <taxon>Eukaryota</taxon>
        <taxon>Fungi</taxon>
        <taxon>Dikarya</taxon>
        <taxon>Ascomycota</taxon>
        <taxon>Pezizomycotina</taxon>
        <taxon>Eurotiomycetes</taxon>
        <taxon>Chaetothyriomycetidae</taxon>
        <taxon>Chaetothyriales</taxon>
        <taxon>Herpotrichiellaceae</taxon>
        <taxon>Exophiala</taxon>
    </lineage>
</organism>
<dbReference type="EMBL" id="KN847359">
    <property type="protein sequence ID" value="KIW36408.1"/>
    <property type="molecule type" value="Genomic_DNA"/>
</dbReference>
<dbReference type="HOGENOM" id="CLU_1204775_0_0_1"/>
<protein>
    <submittedName>
        <fullName evidence="2">Uncharacterized protein</fullName>
    </submittedName>
</protein>
<dbReference type="GeneID" id="27363423"/>
<reference evidence="2 3" key="1">
    <citation type="submission" date="2015-01" db="EMBL/GenBank/DDBJ databases">
        <title>The Genome Sequence of Exophiala oligosperma CBS72588.</title>
        <authorList>
            <consortium name="The Broad Institute Genomics Platform"/>
            <person name="Cuomo C."/>
            <person name="de Hoog S."/>
            <person name="Gorbushina A."/>
            <person name="Stielow B."/>
            <person name="Teixiera M."/>
            <person name="Abouelleil A."/>
            <person name="Chapman S.B."/>
            <person name="Priest M."/>
            <person name="Young S.K."/>
            <person name="Wortman J."/>
            <person name="Nusbaum C."/>
            <person name="Birren B."/>
        </authorList>
    </citation>
    <scope>NUCLEOTIDE SEQUENCE [LARGE SCALE GENOMIC DNA]</scope>
    <source>
        <strain evidence="2 3">CBS 72588</strain>
    </source>
</reference>
<evidence type="ECO:0000313" key="3">
    <source>
        <dbReference type="Proteomes" id="UP000053342"/>
    </source>
</evidence>
<dbReference type="Proteomes" id="UP000053342">
    <property type="component" value="Unassembled WGS sequence"/>
</dbReference>
<proteinExistence type="predicted"/>
<gene>
    <name evidence="2" type="ORF">PV06_11349</name>
</gene>
<feature type="region of interest" description="Disordered" evidence="1">
    <location>
        <begin position="151"/>
        <end position="230"/>
    </location>
</feature>
<accession>A0A0D2CZF5</accession>
<feature type="compositionally biased region" description="Basic and acidic residues" evidence="1">
    <location>
        <begin position="157"/>
        <end position="170"/>
    </location>
</feature>
<dbReference type="STRING" id="215243.A0A0D2CZF5"/>
<name>A0A0D2CZF5_9EURO</name>
<dbReference type="VEuPathDB" id="FungiDB:PV06_11349"/>
<dbReference type="RefSeq" id="XP_016256624.1">
    <property type="nucleotide sequence ID" value="XM_016413002.1"/>
</dbReference>
<keyword evidence="3" id="KW-1185">Reference proteome</keyword>
<evidence type="ECO:0000256" key="1">
    <source>
        <dbReference type="SAM" id="MobiDB-lite"/>
    </source>
</evidence>
<dbReference type="AlphaFoldDB" id="A0A0D2CZF5"/>
<sequence>MRHIYSYKPVASDSSIDTDGLASLDSRDSFSSYTSPLPPQNCGISQQRFSSSSSCDESYKHHPWILNKSSRCRDNEKFFVTYRNHWVIISCQYQNCEPDSLEKDLMVLRCPDIKSRALYEALQYHLHEVSFDDTVTSITLKTVRGTLEVHVTNGTKKRSDDDGNNSRREQSSGISAPRGSLYQRDEKEKRRRRWFDEQPIVVPQRSSSRLEARSVRSRTSLRSSDGLGRR</sequence>